<dbReference type="EMBL" id="JACJFM010000085">
    <property type="protein sequence ID" value="MBB1489675.1"/>
    <property type="molecule type" value="Genomic_DNA"/>
</dbReference>
<evidence type="ECO:0000313" key="2">
    <source>
        <dbReference type="EMBL" id="MBB1489675.1"/>
    </source>
</evidence>
<evidence type="ECO:0000259" key="1">
    <source>
        <dbReference type="Pfam" id="PF13358"/>
    </source>
</evidence>
<evidence type="ECO:0000313" key="3">
    <source>
        <dbReference type="Proteomes" id="UP000565262"/>
    </source>
</evidence>
<dbReference type="RefSeq" id="WP_182812364.1">
    <property type="nucleotide sequence ID" value="NZ_JACJFM010000085.1"/>
</dbReference>
<comment type="caution">
    <text evidence="2">The sequence shown here is derived from an EMBL/GenBank/DDBJ whole genome shotgun (WGS) entry which is preliminary data.</text>
</comment>
<organism evidence="2 3">
    <name type="scientific">Oceanospirillum sediminis</name>
    <dbReference type="NCBI Taxonomy" id="2760088"/>
    <lineage>
        <taxon>Bacteria</taxon>
        <taxon>Pseudomonadati</taxon>
        <taxon>Pseudomonadota</taxon>
        <taxon>Gammaproteobacteria</taxon>
        <taxon>Oceanospirillales</taxon>
        <taxon>Oceanospirillaceae</taxon>
        <taxon>Oceanospirillum</taxon>
    </lineage>
</organism>
<keyword evidence="3" id="KW-1185">Reference proteome</keyword>
<dbReference type="Gene3D" id="3.30.420.10">
    <property type="entry name" value="Ribonuclease H-like superfamily/Ribonuclease H"/>
    <property type="match status" value="1"/>
</dbReference>
<name>A0A839IWC8_9GAMM</name>
<feature type="domain" description="Tc1-like transposase DDE" evidence="1">
    <location>
        <begin position="16"/>
        <end position="104"/>
    </location>
</feature>
<dbReference type="AlphaFoldDB" id="A0A839IWC8"/>
<reference evidence="2 3" key="1">
    <citation type="submission" date="2020-08" db="EMBL/GenBank/DDBJ databases">
        <title>Oceanospirillum sp. nov. isolated from marine sediment.</title>
        <authorList>
            <person name="Ji X."/>
        </authorList>
    </citation>
    <scope>NUCLEOTIDE SEQUENCE [LARGE SCALE GENOMIC DNA]</scope>
    <source>
        <strain evidence="2 3">D5</strain>
    </source>
</reference>
<dbReference type="Pfam" id="PF13358">
    <property type="entry name" value="DDE_3"/>
    <property type="match status" value="1"/>
</dbReference>
<dbReference type="InterPro" id="IPR036397">
    <property type="entry name" value="RNaseH_sf"/>
</dbReference>
<dbReference type="Proteomes" id="UP000565262">
    <property type="component" value="Unassembled WGS sequence"/>
</dbReference>
<protein>
    <submittedName>
        <fullName evidence="2">Transposase</fullName>
    </submittedName>
</protein>
<sequence length="136" mass="15498">MLSEFSQWEKEGKSELYYFDESGFSQRSSLPYAWSPIGAPLEVPAYSHSRRLNVLGFLSQQGKLFYHSTTERVTADVVVEAFNQFIEQKDPESFIVIVLDNASMPQCIVQRSSERLAMTGSISGYMSFFYRAIPQS</sequence>
<gene>
    <name evidence="2" type="ORF">H4O21_23995</name>
</gene>
<accession>A0A839IWC8</accession>
<dbReference type="InterPro" id="IPR038717">
    <property type="entry name" value="Tc1-like_DDE_dom"/>
</dbReference>
<dbReference type="GO" id="GO:0003676">
    <property type="term" value="F:nucleic acid binding"/>
    <property type="evidence" value="ECO:0007669"/>
    <property type="project" value="InterPro"/>
</dbReference>
<proteinExistence type="predicted"/>